<evidence type="ECO:0000259" key="7">
    <source>
        <dbReference type="Pfam" id="PF00892"/>
    </source>
</evidence>
<feature type="transmembrane region" description="Helical" evidence="6">
    <location>
        <begin position="74"/>
        <end position="95"/>
    </location>
</feature>
<feature type="transmembrane region" description="Helical" evidence="6">
    <location>
        <begin position="12"/>
        <end position="29"/>
    </location>
</feature>
<sequence>MFLAKMGSSAKAYAAVVLIRLMYSGMHVMSKVALDQGMNPLVFVFYRHTTAALVLIPITFLLERGKAKPVTFKIGCKMFVHALYGVTACGDLFNLGLNYASATSSSALYNVQPVVTFILAVIFGMETMKLTRFHGKMKFAGIFFCVAGVSVLAFYDGPMFRSFNHHHLFQNGSSSSPAGEDSHSKNQWVFGIFLMTLSNILAGLWTVLQRPERKFVGFKFPGAADRRYIEADDTTLQICCASVQAFVVAVAAERDFSKWRLGWNISLAAIIYSGVIVTALSYYMQMWTIAKRGPVFLAMSMPLTFVFTIVISSFIIGDAVSLGSIFAGVLLVGGLYNVLWGKSIEERDEMNKISAGKPGLELQLDNREEEAARQHQVQVDEADAKV</sequence>
<dbReference type="InterPro" id="IPR000620">
    <property type="entry name" value="EamA_dom"/>
</dbReference>
<feature type="transmembrane region" description="Helical" evidence="6">
    <location>
        <begin position="188"/>
        <end position="208"/>
    </location>
</feature>
<evidence type="ECO:0000256" key="6">
    <source>
        <dbReference type="RuleBase" id="RU363077"/>
    </source>
</evidence>
<protein>
    <recommendedName>
        <fullName evidence="6">WAT1-related protein</fullName>
    </recommendedName>
</protein>
<comment type="similarity">
    <text evidence="2 6">Belongs to the drug/metabolite transporter (DMT) superfamily. Plant drug/metabolite exporter (P-DME) (TC 2.A.7.4) family.</text>
</comment>
<reference evidence="8" key="1">
    <citation type="journal article" date="2018" name="DNA Res.">
        <title>Multiple hybrid de novo genome assembly of finger millet, an orphan allotetraploid crop.</title>
        <authorList>
            <person name="Hatakeyama M."/>
            <person name="Aluri S."/>
            <person name="Balachadran M.T."/>
            <person name="Sivarajan S.R."/>
            <person name="Patrignani A."/>
            <person name="Gruter S."/>
            <person name="Poveda L."/>
            <person name="Shimizu-Inatsugi R."/>
            <person name="Baeten J."/>
            <person name="Francoijs K.J."/>
            <person name="Nataraja K.N."/>
            <person name="Reddy Y.A.N."/>
            <person name="Phadnis S."/>
            <person name="Ravikumar R.L."/>
            <person name="Schlapbach R."/>
            <person name="Sreeman S.M."/>
            <person name="Shimizu K.K."/>
        </authorList>
    </citation>
    <scope>NUCLEOTIDE SEQUENCE</scope>
</reference>
<comment type="caution">
    <text evidence="8">The sequence shown here is derived from an EMBL/GenBank/DDBJ whole genome shotgun (WGS) entry which is preliminary data.</text>
</comment>
<feature type="domain" description="EamA" evidence="7">
    <location>
        <begin position="12"/>
        <end position="152"/>
    </location>
</feature>
<feature type="transmembrane region" description="Helical" evidence="6">
    <location>
        <begin position="137"/>
        <end position="155"/>
    </location>
</feature>
<proteinExistence type="inferred from homology"/>
<organism evidence="8 9">
    <name type="scientific">Eleusine coracana subsp. coracana</name>
    <dbReference type="NCBI Taxonomy" id="191504"/>
    <lineage>
        <taxon>Eukaryota</taxon>
        <taxon>Viridiplantae</taxon>
        <taxon>Streptophyta</taxon>
        <taxon>Embryophyta</taxon>
        <taxon>Tracheophyta</taxon>
        <taxon>Spermatophyta</taxon>
        <taxon>Magnoliopsida</taxon>
        <taxon>Liliopsida</taxon>
        <taxon>Poales</taxon>
        <taxon>Poaceae</taxon>
        <taxon>PACMAD clade</taxon>
        <taxon>Chloridoideae</taxon>
        <taxon>Cynodonteae</taxon>
        <taxon>Eleusininae</taxon>
        <taxon>Eleusine</taxon>
    </lineage>
</organism>
<feature type="transmembrane region" description="Helical" evidence="6">
    <location>
        <begin position="234"/>
        <end position="252"/>
    </location>
</feature>
<keyword evidence="5 6" id="KW-0472">Membrane</keyword>
<dbReference type="Pfam" id="PF00892">
    <property type="entry name" value="EamA"/>
    <property type="match status" value="1"/>
</dbReference>
<gene>
    <name evidence="8" type="primary">gb21029</name>
    <name evidence="8" type="ORF">PR202_gb21029</name>
</gene>
<name>A0AAV5FDP8_ELECO</name>
<feature type="transmembrane region" description="Helical" evidence="6">
    <location>
        <begin position="322"/>
        <end position="340"/>
    </location>
</feature>
<dbReference type="AlphaFoldDB" id="A0AAV5FDP8"/>
<evidence type="ECO:0000313" key="9">
    <source>
        <dbReference type="Proteomes" id="UP001054889"/>
    </source>
</evidence>
<evidence type="ECO:0000256" key="1">
    <source>
        <dbReference type="ARBA" id="ARBA00004141"/>
    </source>
</evidence>
<accession>A0AAV5FDP8</accession>
<evidence type="ECO:0000313" key="8">
    <source>
        <dbReference type="EMBL" id="GJN32515.1"/>
    </source>
</evidence>
<dbReference type="PANTHER" id="PTHR31218">
    <property type="entry name" value="WAT1-RELATED PROTEIN"/>
    <property type="match status" value="1"/>
</dbReference>
<evidence type="ECO:0000256" key="3">
    <source>
        <dbReference type="ARBA" id="ARBA00022692"/>
    </source>
</evidence>
<dbReference type="InterPro" id="IPR037185">
    <property type="entry name" value="EmrE-like"/>
</dbReference>
<dbReference type="Proteomes" id="UP001054889">
    <property type="component" value="Unassembled WGS sequence"/>
</dbReference>
<comment type="subcellular location">
    <subcellularLocation>
        <location evidence="1 6">Membrane</location>
        <topology evidence="1 6">Multi-pass membrane protein</topology>
    </subcellularLocation>
</comment>
<dbReference type="EMBL" id="BQKI01000084">
    <property type="protein sequence ID" value="GJN32515.1"/>
    <property type="molecule type" value="Genomic_DNA"/>
</dbReference>
<evidence type="ECO:0000256" key="4">
    <source>
        <dbReference type="ARBA" id="ARBA00022989"/>
    </source>
</evidence>
<feature type="transmembrane region" description="Helical" evidence="6">
    <location>
        <begin position="264"/>
        <end position="283"/>
    </location>
</feature>
<evidence type="ECO:0000256" key="5">
    <source>
        <dbReference type="ARBA" id="ARBA00023136"/>
    </source>
</evidence>
<reference evidence="8" key="2">
    <citation type="submission" date="2021-12" db="EMBL/GenBank/DDBJ databases">
        <title>Resequencing data analysis of finger millet.</title>
        <authorList>
            <person name="Hatakeyama M."/>
            <person name="Aluri S."/>
            <person name="Balachadran M.T."/>
            <person name="Sivarajan S.R."/>
            <person name="Poveda L."/>
            <person name="Shimizu-Inatsugi R."/>
            <person name="Schlapbach R."/>
            <person name="Sreeman S.M."/>
            <person name="Shimizu K.K."/>
        </authorList>
    </citation>
    <scope>NUCLEOTIDE SEQUENCE</scope>
</reference>
<dbReference type="SUPFAM" id="SSF103481">
    <property type="entry name" value="Multidrug resistance efflux transporter EmrE"/>
    <property type="match status" value="2"/>
</dbReference>
<keyword evidence="3 6" id="KW-0812">Transmembrane</keyword>
<dbReference type="GO" id="GO:0022857">
    <property type="term" value="F:transmembrane transporter activity"/>
    <property type="evidence" value="ECO:0007669"/>
    <property type="project" value="InterPro"/>
</dbReference>
<keyword evidence="9" id="KW-1185">Reference proteome</keyword>
<dbReference type="GO" id="GO:0016020">
    <property type="term" value="C:membrane"/>
    <property type="evidence" value="ECO:0007669"/>
    <property type="project" value="UniProtKB-SubCell"/>
</dbReference>
<evidence type="ECO:0000256" key="2">
    <source>
        <dbReference type="ARBA" id="ARBA00007635"/>
    </source>
</evidence>
<feature type="transmembrane region" description="Helical" evidence="6">
    <location>
        <begin position="107"/>
        <end position="125"/>
    </location>
</feature>
<dbReference type="InterPro" id="IPR030184">
    <property type="entry name" value="WAT1-related"/>
</dbReference>
<keyword evidence="4 6" id="KW-1133">Transmembrane helix</keyword>
<feature type="transmembrane region" description="Helical" evidence="6">
    <location>
        <begin position="295"/>
        <end position="316"/>
    </location>
</feature>
<feature type="transmembrane region" description="Helical" evidence="6">
    <location>
        <begin position="41"/>
        <end position="62"/>
    </location>
</feature>